<dbReference type="GO" id="GO:0005524">
    <property type="term" value="F:ATP binding"/>
    <property type="evidence" value="ECO:0007669"/>
    <property type="project" value="UniProtKB-UniRule"/>
</dbReference>
<reference evidence="8 9" key="3">
    <citation type="submission" date="2020-04" db="EMBL/GenBank/DDBJ databases">
        <title>Antimicrobial susceptibility and clonality of vaginal-derived multi-drug resistant Mobiluncus isolates in China.</title>
        <authorList>
            <person name="Zhang X."/>
        </authorList>
    </citation>
    <scope>NUCLEOTIDE SEQUENCE [LARGE SCALE GENOMIC DNA]</scope>
    <source>
        <strain evidence="5 8">12</strain>
        <strain evidence="4 9">7</strain>
    </source>
</reference>
<dbReference type="PANTHER" id="PTHR39217:SF1">
    <property type="entry name" value="GLUTATHIONE SYNTHETASE"/>
    <property type="match status" value="1"/>
</dbReference>
<proteinExistence type="predicted"/>
<dbReference type="GeneID" id="61168504"/>
<dbReference type="InterPro" id="IPR011761">
    <property type="entry name" value="ATP-grasp"/>
</dbReference>
<reference evidence="6 7" key="1">
    <citation type="submission" date="2018-06" db="EMBL/GenBank/DDBJ databases">
        <authorList>
            <consortium name="Pathogen Informatics"/>
            <person name="Doyle S."/>
        </authorList>
    </citation>
    <scope>NUCLEOTIDE SEQUENCE [LARGE SCALE GENOMIC DNA]</scope>
    <source>
        <strain evidence="6 7">NCTC11819</strain>
    </source>
</reference>
<dbReference type="EMBL" id="JABCUV010000010">
    <property type="protein sequence ID" value="NMW93723.1"/>
    <property type="molecule type" value="Genomic_DNA"/>
</dbReference>
<comment type="caution">
    <text evidence="4">The sequence shown here is derived from an EMBL/GenBank/DDBJ whole genome shotgun (WGS) entry which is preliminary data.</text>
</comment>
<accession>A0A2J9KSE1</accession>
<evidence type="ECO:0000313" key="5">
    <source>
        <dbReference type="EMBL" id="NMX03309.1"/>
    </source>
</evidence>
<evidence type="ECO:0000313" key="8">
    <source>
        <dbReference type="Proteomes" id="UP000575397"/>
    </source>
</evidence>
<dbReference type="InterPro" id="IPR053191">
    <property type="entry name" value="DcsG_Biosynth_Enzyme"/>
</dbReference>
<dbReference type="Proteomes" id="UP001209486">
    <property type="component" value="Unassembled WGS sequence"/>
</dbReference>
<feature type="domain" description="ATP-grasp" evidence="2">
    <location>
        <begin position="94"/>
        <end position="301"/>
    </location>
</feature>
<dbReference type="PANTHER" id="PTHR39217">
    <property type="match status" value="1"/>
</dbReference>
<dbReference type="GO" id="GO:0046872">
    <property type="term" value="F:metal ion binding"/>
    <property type="evidence" value="ECO:0007669"/>
    <property type="project" value="InterPro"/>
</dbReference>
<keyword evidence="6" id="KW-0808">Transferase</keyword>
<dbReference type="Proteomes" id="UP000575397">
    <property type="component" value="Unassembled WGS sequence"/>
</dbReference>
<evidence type="ECO:0000313" key="3">
    <source>
        <dbReference type="EMBL" id="MCU9968358.1"/>
    </source>
</evidence>
<dbReference type="EMBL" id="VSZY01000003">
    <property type="protein sequence ID" value="MCU9968358.1"/>
    <property type="molecule type" value="Genomic_DNA"/>
</dbReference>
<dbReference type="RefSeq" id="WP_004011816.1">
    <property type="nucleotide sequence ID" value="NZ_CAMPNB010000019.1"/>
</dbReference>
<dbReference type="Proteomes" id="UP000582487">
    <property type="component" value="Unassembled WGS sequence"/>
</dbReference>
<name>A0A2J9KSE1_9ACTO</name>
<dbReference type="AlphaFoldDB" id="A0A2J9KSE1"/>
<evidence type="ECO:0000313" key="6">
    <source>
        <dbReference type="EMBL" id="STO16856.1"/>
    </source>
</evidence>
<dbReference type="PROSITE" id="PS50975">
    <property type="entry name" value="ATP_GRASP"/>
    <property type="match status" value="1"/>
</dbReference>
<gene>
    <name evidence="3" type="ORF">FYZ43_02800</name>
    <name evidence="4" type="ORF">HHJ74_08505</name>
    <name evidence="5" type="ORF">HHJ77_05080</name>
    <name evidence="6" type="ORF">NCTC11819_01434</name>
</gene>
<keyword evidence="1" id="KW-0067">ATP-binding</keyword>
<organism evidence="4 9">
    <name type="scientific">Mobiluncus mulieris</name>
    <dbReference type="NCBI Taxonomy" id="2052"/>
    <lineage>
        <taxon>Bacteria</taxon>
        <taxon>Bacillati</taxon>
        <taxon>Actinomycetota</taxon>
        <taxon>Actinomycetes</taxon>
        <taxon>Actinomycetales</taxon>
        <taxon>Actinomycetaceae</taxon>
        <taxon>Mobiluncus</taxon>
    </lineage>
</organism>
<protein>
    <submittedName>
        <fullName evidence="6">Glutathione synthase/Ribosomal protein S6 modification enzyme (Glutaminyl transferase)</fullName>
    </submittedName>
    <submittedName>
        <fullName evidence="4">Glutathione synthetase</fullName>
    </submittedName>
</protein>
<dbReference type="OrthoDB" id="3373978at2"/>
<dbReference type="SUPFAM" id="SSF56059">
    <property type="entry name" value="Glutathione synthetase ATP-binding domain-like"/>
    <property type="match status" value="1"/>
</dbReference>
<dbReference type="Proteomes" id="UP000255284">
    <property type="component" value="Unassembled WGS sequence"/>
</dbReference>
<evidence type="ECO:0000313" key="9">
    <source>
        <dbReference type="Proteomes" id="UP000582487"/>
    </source>
</evidence>
<dbReference type="EMBL" id="UGGQ01000006">
    <property type="protein sequence ID" value="STO16856.1"/>
    <property type="molecule type" value="Genomic_DNA"/>
</dbReference>
<evidence type="ECO:0000313" key="10">
    <source>
        <dbReference type="Proteomes" id="UP001209486"/>
    </source>
</evidence>
<evidence type="ECO:0000259" key="2">
    <source>
        <dbReference type="PROSITE" id="PS50975"/>
    </source>
</evidence>
<evidence type="ECO:0000313" key="4">
    <source>
        <dbReference type="EMBL" id="NMW93723.1"/>
    </source>
</evidence>
<evidence type="ECO:0000256" key="1">
    <source>
        <dbReference type="PROSITE-ProRule" id="PRU00409"/>
    </source>
</evidence>
<evidence type="ECO:0000313" key="7">
    <source>
        <dbReference type="Proteomes" id="UP000255284"/>
    </source>
</evidence>
<keyword evidence="1" id="KW-0547">Nucleotide-binding</keyword>
<sequence>MSDDKLILVMSTDTPKGLSGDEDLCEALREHDIEPVLRNWDDPSVDWSEGRFAVLRSTPNYAHHREEFLRWARSVPKLLNSPDILEWNTDKHYLRELAKRGMPIIPTIWLEPDANLTKHQVHTRFPSHGDFVVKPTISSGGRGVGRYTATSAVSRMEAIHHAMDLLSQGSGVMIQRYLSQVETHGEVSVVYFNGVISHTVQKSAMLHAASDEPEPEEIVTARYSSQEEWGWGEEVRRYVHDQIKRTTKHDTQVLYNRIDLVPDGKGSYYVMEIGLVEGNIYLDSAREAVEHFADAIAQRFYW</sequence>
<dbReference type="EMBL" id="JABCUS010000009">
    <property type="protein sequence ID" value="NMX03309.1"/>
    <property type="molecule type" value="Genomic_DNA"/>
</dbReference>
<dbReference type="GO" id="GO:0016740">
    <property type="term" value="F:transferase activity"/>
    <property type="evidence" value="ECO:0007669"/>
    <property type="project" value="UniProtKB-KW"/>
</dbReference>
<reference evidence="3 10" key="2">
    <citation type="submission" date="2019-08" db="EMBL/GenBank/DDBJ databases">
        <title>Comparison of rpoB and gyrB Sequences from Mobiluncus Species and Development of a Multiplex PCR Method for Clinical Detection of Mobiluncus curtisii and Mobiluncus mulieris.</title>
        <authorList>
            <person name="Yang L."/>
            <person name="Shen Y."/>
            <person name="Xu G."/>
            <person name="Shu L.-B."/>
            <person name="Hu J."/>
            <person name="Zhang R."/>
            <person name="Wang Y."/>
            <person name="Zhou H.-W."/>
            <person name="Zhang X."/>
        </authorList>
    </citation>
    <scope>NUCLEOTIDE SEQUENCE [LARGE SCALE GENOMIC DNA]</scope>
    <source>
        <strain evidence="3 10">M26</strain>
    </source>
</reference>